<dbReference type="STRING" id="121845.A0A1S4EQM6"/>
<dbReference type="GO" id="GO:0016791">
    <property type="term" value="F:phosphatase activity"/>
    <property type="evidence" value="ECO:0007669"/>
    <property type="project" value="UniProtKB-ARBA"/>
</dbReference>
<dbReference type="GeneID" id="103522231"/>
<dbReference type="AlphaFoldDB" id="A0A1S4EQM6"/>
<gene>
    <name evidence="2" type="primary">LOC103522231</name>
</gene>
<organism evidence="1 2">
    <name type="scientific">Diaphorina citri</name>
    <name type="common">Asian citrus psyllid</name>
    <dbReference type="NCBI Taxonomy" id="121845"/>
    <lineage>
        <taxon>Eukaryota</taxon>
        <taxon>Metazoa</taxon>
        <taxon>Ecdysozoa</taxon>
        <taxon>Arthropoda</taxon>
        <taxon>Hexapoda</taxon>
        <taxon>Insecta</taxon>
        <taxon>Pterygota</taxon>
        <taxon>Neoptera</taxon>
        <taxon>Paraneoptera</taxon>
        <taxon>Hemiptera</taxon>
        <taxon>Sternorrhyncha</taxon>
        <taxon>Psylloidea</taxon>
        <taxon>Psyllidae</taxon>
        <taxon>Diaphorininae</taxon>
        <taxon>Diaphorina</taxon>
    </lineage>
</organism>
<accession>A0A1S4EQM6</accession>
<dbReference type="InterPro" id="IPR029033">
    <property type="entry name" value="His_PPase_superfam"/>
</dbReference>
<dbReference type="Proteomes" id="UP000079169">
    <property type="component" value="Unplaced"/>
</dbReference>
<proteinExistence type="predicted"/>
<keyword evidence="1" id="KW-1185">Reference proteome</keyword>
<protein>
    <submittedName>
        <fullName evidence="2">Uncharacterized protein LOC103522231</fullName>
    </submittedName>
</protein>
<dbReference type="Gene3D" id="3.40.50.1240">
    <property type="entry name" value="Phosphoglycerate mutase-like"/>
    <property type="match status" value="1"/>
</dbReference>
<evidence type="ECO:0000313" key="2">
    <source>
        <dbReference type="RefSeq" id="XP_017304471.1"/>
    </source>
</evidence>
<name>A0A1S4EQM6_DIACI</name>
<dbReference type="RefSeq" id="XP_017304471.1">
    <property type="nucleotide sequence ID" value="XM_017448982.1"/>
</dbReference>
<dbReference type="KEGG" id="dci:103522231"/>
<dbReference type="SUPFAM" id="SSF53254">
    <property type="entry name" value="Phosphoglycerate mutase-like"/>
    <property type="match status" value="1"/>
</dbReference>
<dbReference type="PaxDb" id="121845-A0A1S4EQM6"/>
<sequence>MKCYQLIHDPMSWIRTGSKTSNPCFYFQNENGRKLPEWVSLVFPDKLKTLNSYYNQIRTSSDYFKRIQAGPFLTLILDDLKLKSQNRLRPNHKIKFWSGFDTTILKLLYTMKETQPSLDKAEELLETDYNGALMIELHLIKNEYYIK</sequence>
<feature type="non-terminal residue" evidence="2">
    <location>
        <position position="147"/>
    </location>
</feature>
<evidence type="ECO:0000313" key="1">
    <source>
        <dbReference type="Proteomes" id="UP000079169"/>
    </source>
</evidence>
<reference evidence="2" key="1">
    <citation type="submission" date="2025-08" db="UniProtKB">
        <authorList>
            <consortium name="RefSeq"/>
        </authorList>
    </citation>
    <scope>IDENTIFICATION</scope>
</reference>